<dbReference type="SMART" id="SM00448">
    <property type="entry name" value="REC"/>
    <property type="match status" value="1"/>
</dbReference>
<comment type="catalytic activity">
    <reaction evidence="1">
        <text>ATP + protein L-histidine = ADP + protein N-phospho-L-histidine.</text>
        <dbReference type="EC" id="2.7.13.3"/>
    </reaction>
</comment>
<evidence type="ECO:0000256" key="3">
    <source>
        <dbReference type="ARBA" id="ARBA00022553"/>
    </source>
</evidence>
<evidence type="ECO:0000259" key="5">
    <source>
        <dbReference type="PROSITE" id="PS50109"/>
    </source>
</evidence>
<evidence type="ECO:0000259" key="8">
    <source>
        <dbReference type="PROSITE" id="PS50113"/>
    </source>
</evidence>
<dbReference type="Proteomes" id="UP000054624">
    <property type="component" value="Unassembled WGS sequence"/>
</dbReference>
<dbReference type="PROSITE" id="PS50112">
    <property type="entry name" value="PAS"/>
    <property type="match status" value="2"/>
</dbReference>
<dbReference type="GO" id="GO:0000155">
    <property type="term" value="F:phosphorelay sensor kinase activity"/>
    <property type="evidence" value="ECO:0007669"/>
    <property type="project" value="InterPro"/>
</dbReference>
<dbReference type="SMART" id="SM00388">
    <property type="entry name" value="HisKA"/>
    <property type="match status" value="1"/>
</dbReference>
<dbReference type="CDD" id="cd00130">
    <property type="entry name" value="PAS"/>
    <property type="match status" value="2"/>
</dbReference>
<proteinExistence type="predicted"/>
<dbReference type="SMART" id="SM00086">
    <property type="entry name" value="PAC"/>
    <property type="match status" value="2"/>
</dbReference>
<dbReference type="InterPro" id="IPR011006">
    <property type="entry name" value="CheY-like_superfamily"/>
</dbReference>
<dbReference type="InterPro" id="IPR004358">
    <property type="entry name" value="Sig_transdc_His_kin-like_C"/>
</dbReference>
<feature type="domain" description="Histidine kinase" evidence="5">
    <location>
        <begin position="288"/>
        <end position="507"/>
    </location>
</feature>
<name>A0A158CB31_9BURK</name>
<dbReference type="Gene3D" id="1.10.287.130">
    <property type="match status" value="1"/>
</dbReference>
<dbReference type="STRING" id="1777137.AWB76_05347"/>
<dbReference type="EMBL" id="FCOI02000021">
    <property type="protein sequence ID" value="SAK79583.1"/>
    <property type="molecule type" value="Genomic_DNA"/>
</dbReference>
<dbReference type="SUPFAM" id="SSF52172">
    <property type="entry name" value="CheY-like"/>
    <property type="match status" value="1"/>
</dbReference>
<dbReference type="CDD" id="cd00082">
    <property type="entry name" value="HisKA"/>
    <property type="match status" value="1"/>
</dbReference>
<dbReference type="Gene3D" id="3.40.50.2300">
    <property type="match status" value="1"/>
</dbReference>
<dbReference type="SMART" id="SM00091">
    <property type="entry name" value="PAS"/>
    <property type="match status" value="2"/>
</dbReference>
<dbReference type="InterPro" id="IPR035965">
    <property type="entry name" value="PAS-like_dom_sf"/>
</dbReference>
<dbReference type="AlphaFoldDB" id="A0A158CB31"/>
<feature type="domain" description="Response regulatory" evidence="6">
    <location>
        <begin position="523"/>
        <end position="639"/>
    </location>
</feature>
<dbReference type="InterPro" id="IPR003661">
    <property type="entry name" value="HisK_dim/P_dom"/>
</dbReference>
<feature type="modified residue" description="4-aspartylphosphate" evidence="4">
    <location>
        <position position="573"/>
    </location>
</feature>
<dbReference type="PROSITE" id="PS50109">
    <property type="entry name" value="HIS_KIN"/>
    <property type="match status" value="1"/>
</dbReference>
<dbReference type="Pfam" id="PF00072">
    <property type="entry name" value="Response_reg"/>
    <property type="match status" value="1"/>
</dbReference>
<reference evidence="10" key="1">
    <citation type="submission" date="2016-01" db="EMBL/GenBank/DDBJ databases">
        <authorList>
            <person name="Peeters Charlotte."/>
        </authorList>
    </citation>
    <scope>NUCLEOTIDE SEQUENCE [LARGE SCALE GENOMIC DNA]</scope>
</reference>
<dbReference type="InterPro" id="IPR001789">
    <property type="entry name" value="Sig_transdc_resp-reg_receiver"/>
</dbReference>
<dbReference type="PANTHER" id="PTHR43065">
    <property type="entry name" value="SENSOR HISTIDINE KINASE"/>
    <property type="match status" value="1"/>
</dbReference>
<evidence type="ECO:0000313" key="9">
    <source>
        <dbReference type="EMBL" id="SAK79583.1"/>
    </source>
</evidence>
<dbReference type="PANTHER" id="PTHR43065:SF49">
    <property type="entry name" value="HISTIDINE KINASE"/>
    <property type="match status" value="1"/>
</dbReference>
<evidence type="ECO:0000313" key="10">
    <source>
        <dbReference type="Proteomes" id="UP000054624"/>
    </source>
</evidence>
<protein>
    <recommendedName>
        <fullName evidence="2">histidine kinase</fullName>
        <ecNumber evidence="2">2.7.13.3</ecNumber>
    </recommendedName>
</protein>
<keyword evidence="3 4" id="KW-0597">Phosphoprotein</keyword>
<evidence type="ECO:0000256" key="1">
    <source>
        <dbReference type="ARBA" id="ARBA00000085"/>
    </source>
</evidence>
<evidence type="ECO:0000259" key="6">
    <source>
        <dbReference type="PROSITE" id="PS50110"/>
    </source>
</evidence>
<gene>
    <name evidence="9" type="ORF">AWB76_05347</name>
</gene>
<dbReference type="SUPFAM" id="SSF55785">
    <property type="entry name" value="PYP-like sensor domain (PAS domain)"/>
    <property type="match status" value="2"/>
</dbReference>
<dbReference type="PROSITE" id="PS50110">
    <property type="entry name" value="RESPONSE_REGULATORY"/>
    <property type="match status" value="1"/>
</dbReference>
<dbReference type="PRINTS" id="PR00344">
    <property type="entry name" value="BCTRLSENSOR"/>
</dbReference>
<evidence type="ECO:0000256" key="4">
    <source>
        <dbReference type="PROSITE-ProRule" id="PRU00169"/>
    </source>
</evidence>
<feature type="domain" description="PAC" evidence="8">
    <location>
        <begin position="88"/>
        <end position="140"/>
    </location>
</feature>
<dbReference type="InterPro" id="IPR036097">
    <property type="entry name" value="HisK_dim/P_sf"/>
</dbReference>
<dbReference type="PROSITE" id="PS50113">
    <property type="entry name" value="PAC"/>
    <property type="match status" value="2"/>
</dbReference>
<dbReference type="NCBIfam" id="TIGR00229">
    <property type="entry name" value="sensory_box"/>
    <property type="match status" value="2"/>
</dbReference>
<dbReference type="InterPro" id="IPR003594">
    <property type="entry name" value="HATPase_dom"/>
</dbReference>
<keyword evidence="9" id="KW-0808">Transferase</keyword>
<accession>A0A158CB31</accession>
<sequence>MTNYTQAIGGISDEESFRLLVAGVRDYAIFMLGPDGCVKTWNAGAQRFKGYAANEIIGKHFSTFYTEQDRIAGRPAFALQTALNEGTFEDEGWRVRKDGSQFWASVVIDPIRDDADRLIGFAKITRAITERKVAQDALRDSQEQFRLLVQGVTDYAIFMLSPTGEVTSWNAGAERIKGYKRDEILGKHFSCFYTDEDRANGLPALTLSTAAAEGRFEREGWRVCKDGSRFWAHVVVDAIRDEAGKLVGFAKVIRDVTERKQAADALERANAVLFQSQKMESLGQLTGGVAHDFNNLLAVMSNGLEVLSQRVHDHVGLTMLETMHRAVARGATLTQQLLSFARQQPLKVEPCNVTAVIRGFEAILRRAAEGAIGLEVRAKSRPGPVLLDVARFEAALLNLVVNARDAMPDGGKIVIDVENVELGEGTVGMLAAGPYVRVSVADTGSGMPPEVAARAFDPFFTTKEVGKGTGLGLSQVYGFIAQSGGDVLIQSEPGQGTVVSIYLPVAEDSSGGTDTSTGPALDTVLVVEDEQNLLDATAQLLHSLGYEVLTASNGSEATDVLSRRDDIGVLFTDVVMPDGIDGIQLARYTRNLRPDIRIVLASGYPLPALKAQHGNLSDFTFIHKPYRLADLVRALGMAT</sequence>
<dbReference type="RefSeq" id="WP_061163041.1">
    <property type="nucleotide sequence ID" value="NZ_FCOI02000021.1"/>
</dbReference>
<feature type="domain" description="PAC" evidence="8">
    <location>
        <begin position="210"/>
        <end position="268"/>
    </location>
</feature>
<dbReference type="Pfam" id="PF02518">
    <property type="entry name" value="HATPase_c"/>
    <property type="match status" value="1"/>
</dbReference>
<feature type="domain" description="PAS" evidence="7">
    <location>
        <begin position="141"/>
        <end position="198"/>
    </location>
</feature>
<dbReference type="EC" id="2.7.13.3" evidence="2"/>
<dbReference type="InterPro" id="IPR001610">
    <property type="entry name" value="PAC"/>
</dbReference>
<dbReference type="SUPFAM" id="SSF55874">
    <property type="entry name" value="ATPase domain of HSP90 chaperone/DNA topoisomerase II/histidine kinase"/>
    <property type="match status" value="1"/>
</dbReference>
<dbReference type="InterPro" id="IPR036890">
    <property type="entry name" value="HATPase_C_sf"/>
</dbReference>
<dbReference type="SMART" id="SM00387">
    <property type="entry name" value="HATPase_c"/>
    <property type="match status" value="1"/>
</dbReference>
<organism evidence="9 10">
    <name type="scientific">Caballeronia temeraria</name>
    <dbReference type="NCBI Taxonomy" id="1777137"/>
    <lineage>
        <taxon>Bacteria</taxon>
        <taxon>Pseudomonadati</taxon>
        <taxon>Pseudomonadota</taxon>
        <taxon>Betaproteobacteria</taxon>
        <taxon>Burkholderiales</taxon>
        <taxon>Burkholderiaceae</taxon>
        <taxon>Caballeronia</taxon>
    </lineage>
</organism>
<dbReference type="Gene3D" id="3.30.450.20">
    <property type="entry name" value="PAS domain"/>
    <property type="match status" value="2"/>
</dbReference>
<dbReference type="InterPro" id="IPR005467">
    <property type="entry name" value="His_kinase_dom"/>
</dbReference>
<dbReference type="InterPro" id="IPR000014">
    <property type="entry name" value="PAS"/>
</dbReference>
<dbReference type="Gene3D" id="3.30.565.10">
    <property type="entry name" value="Histidine kinase-like ATPase, C-terminal domain"/>
    <property type="match status" value="1"/>
</dbReference>
<keyword evidence="9" id="KW-0418">Kinase</keyword>
<dbReference type="SUPFAM" id="SSF47384">
    <property type="entry name" value="Homodimeric domain of signal transducing histidine kinase"/>
    <property type="match status" value="1"/>
</dbReference>
<feature type="domain" description="PAS" evidence="7">
    <location>
        <begin position="13"/>
        <end position="86"/>
    </location>
</feature>
<dbReference type="OrthoDB" id="5389366at2"/>
<dbReference type="InterPro" id="IPR000700">
    <property type="entry name" value="PAS-assoc_C"/>
</dbReference>
<keyword evidence="10" id="KW-1185">Reference proteome</keyword>
<evidence type="ECO:0000259" key="7">
    <source>
        <dbReference type="PROSITE" id="PS50112"/>
    </source>
</evidence>
<evidence type="ECO:0000256" key="2">
    <source>
        <dbReference type="ARBA" id="ARBA00012438"/>
    </source>
</evidence>
<dbReference type="Pfam" id="PF13426">
    <property type="entry name" value="PAS_9"/>
    <property type="match status" value="2"/>
</dbReference>